<keyword evidence="2" id="KW-1003">Cell membrane</keyword>
<dbReference type="Pfam" id="PF03772">
    <property type="entry name" value="Competence"/>
    <property type="match status" value="1"/>
</dbReference>
<gene>
    <name evidence="8" type="ordered locus">Corgl_0823</name>
</gene>
<dbReference type="InterPro" id="IPR001279">
    <property type="entry name" value="Metallo-B-lactamas"/>
</dbReference>
<dbReference type="NCBIfam" id="TIGR00361">
    <property type="entry name" value="ComEC_Rec2"/>
    <property type="match status" value="1"/>
</dbReference>
<feature type="transmembrane region" description="Helical" evidence="6">
    <location>
        <begin position="417"/>
        <end position="443"/>
    </location>
</feature>
<dbReference type="SUPFAM" id="SSF56281">
    <property type="entry name" value="Metallo-hydrolase/oxidoreductase"/>
    <property type="match status" value="1"/>
</dbReference>
<dbReference type="EMBL" id="CP002628">
    <property type="protein sequence ID" value="AEB06936.1"/>
    <property type="molecule type" value="Genomic_DNA"/>
</dbReference>
<dbReference type="KEGG" id="cgo:Corgl_0823"/>
<feature type="transmembrane region" description="Helical" evidence="6">
    <location>
        <begin position="14"/>
        <end position="33"/>
    </location>
</feature>
<evidence type="ECO:0000259" key="7">
    <source>
        <dbReference type="SMART" id="SM00849"/>
    </source>
</evidence>
<keyword evidence="3 6" id="KW-0812">Transmembrane</keyword>
<dbReference type="InterPro" id="IPR052159">
    <property type="entry name" value="Competence_DNA_uptake"/>
</dbReference>
<reference evidence="9" key="1">
    <citation type="journal article" date="2013" name="Stand. Genomic Sci.">
        <title>Complete genome sequence of Coriobacterium glomerans type strain (PW2(T)) from the midgut of Pyrrhocoris apterus L. (red soldier bug).</title>
        <authorList>
            <person name="Stackebrandt E."/>
            <person name="Zeytun A."/>
            <person name="Lapidus A."/>
            <person name="Nolan M."/>
            <person name="Lucas S."/>
            <person name="Hammon N."/>
            <person name="Deshpande S."/>
            <person name="Cheng J.F."/>
            <person name="Tapia R."/>
            <person name="Goodwin L.A."/>
            <person name="Pitluck S."/>
            <person name="Liolios K."/>
            <person name="Pagani I."/>
            <person name="Ivanova N."/>
            <person name="Mavromatis K."/>
            <person name="Mikhailova N."/>
            <person name="Huntemann M."/>
            <person name="Pati A."/>
            <person name="Chen A."/>
            <person name="Palaniappan K."/>
            <person name="Chang Y.J."/>
            <person name="Land M."/>
            <person name="Hauser L."/>
            <person name="Rohde M."/>
            <person name="Pukall R."/>
            <person name="Goker M."/>
            <person name="Detter J.C."/>
            <person name="Woyke T."/>
            <person name="Bristow J."/>
            <person name="Eisen J.A."/>
            <person name="Markowitz V."/>
            <person name="Hugenholtz P."/>
            <person name="Kyrpides N.C."/>
            <person name="Klenk H.P."/>
        </authorList>
    </citation>
    <scope>NUCLEOTIDE SEQUENCE</scope>
    <source>
        <strain evidence="9">ATCC 49209 / DSM 20642 / JCM 10262 / PW2</strain>
    </source>
</reference>
<dbReference type="SMART" id="SM00849">
    <property type="entry name" value="Lactamase_B"/>
    <property type="match status" value="1"/>
</dbReference>
<dbReference type="CDD" id="cd07731">
    <property type="entry name" value="ComA-like_MBL-fold"/>
    <property type="match status" value="1"/>
</dbReference>
<evidence type="ECO:0000256" key="3">
    <source>
        <dbReference type="ARBA" id="ARBA00022692"/>
    </source>
</evidence>
<feature type="domain" description="Metallo-beta-lactamase" evidence="7">
    <location>
        <begin position="539"/>
        <end position="727"/>
    </location>
</feature>
<feature type="transmembrane region" description="Helical" evidence="6">
    <location>
        <begin position="257"/>
        <end position="279"/>
    </location>
</feature>
<dbReference type="PANTHER" id="PTHR30619:SF7">
    <property type="entry name" value="BETA-LACTAMASE DOMAIN PROTEIN"/>
    <property type="match status" value="1"/>
</dbReference>
<dbReference type="eggNOG" id="COG0658">
    <property type="taxonomic scope" value="Bacteria"/>
</dbReference>
<dbReference type="NCBIfam" id="TIGR00360">
    <property type="entry name" value="ComEC_N-term"/>
    <property type="match status" value="1"/>
</dbReference>
<dbReference type="InterPro" id="IPR035681">
    <property type="entry name" value="ComA-like_MBL"/>
</dbReference>
<keyword evidence="4 6" id="KW-1133">Transmembrane helix</keyword>
<evidence type="ECO:0000313" key="9">
    <source>
        <dbReference type="Proteomes" id="UP000006851"/>
    </source>
</evidence>
<feature type="transmembrane region" description="Helical" evidence="6">
    <location>
        <begin position="40"/>
        <end position="63"/>
    </location>
</feature>
<dbReference type="Pfam" id="PF00753">
    <property type="entry name" value="Lactamase_B"/>
    <property type="match status" value="1"/>
</dbReference>
<dbReference type="InterPro" id="IPR004797">
    <property type="entry name" value="Competence_ComEC/Rec2"/>
</dbReference>
<feature type="transmembrane region" description="Helical" evidence="6">
    <location>
        <begin position="385"/>
        <end position="405"/>
    </location>
</feature>
<dbReference type="AlphaFoldDB" id="F2N7P4"/>
<organism evidence="8 9">
    <name type="scientific">Coriobacterium glomerans (strain ATCC 49209 / DSM 20642 / JCM 10262 / PW2)</name>
    <dbReference type="NCBI Taxonomy" id="700015"/>
    <lineage>
        <taxon>Bacteria</taxon>
        <taxon>Bacillati</taxon>
        <taxon>Actinomycetota</taxon>
        <taxon>Coriobacteriia</taxon>
        <taxon>Coriobacteriales</taxon>
        <taxon>Coriobacteriaceae</taxon>
        <taxon>Coriobacterium</taxon>
    </lineage>
</organism>
<dbReference type="InterPro" id="IPR036866">
    <property type="entry name" value="RibonucZ/Hydroxyglut_hydro"/>
</dbReference>
<evidence type="ECO:0000256" key="1">
    <source>
        <dbReference type="ARBA" id="ARBA00004651"/>
    </source>
</evidence>
<evidence type="ECO:0000256" key="5">
    <source>
        <dbReference type="ARBA" id="ARBA00023136"/>
    </source>
</evidence>
<sequence length="778" mass="82006">MRRKANPELPPRPYIPPATAAAAASIATAACIFEIGWRFALSGAVSLMPIWVPVIFGLASGGMALTGWRLRRHRGAARALGCWLLWAAAGIVLACMASCWALQARATAMQAFFSAPVSGYRFVTRGDPTLTDLGAQISADAFDSDGVKVARVRLSTGKTYERGCSLALIGRAKRLDDTDWSRSRFMRGEIAVVQSVRVTHQSKASSFDPLGAARASMLSVIGPSRDDAAALTAAVVCGRSCEFNRTSSADLFSRTGAVHLIAISGSHIAVLSALLGSLLLRMPLSPRGRTICLLLVMGVYVLFTGCSPSAVRSCSMAALGMAARLGSRRAHALSGLMLVTAALVIMTPGIVYELGFQLSVASVLFISIFGRYITCILCRCGLPPLIAEALAITICAQWATLPLAVPAFGQISLIAPLASLVLAPVMGALLVCGLVAAPLGALVPVLAPVVFVPQALARVSIFAAQLLAAVPFSSVYATMPPLMAAASCFLACALLAWWKDVRRWQLLAVVGLIAVLCAGHVLFWTRAAPACVTVLDVGQGDSILIRDGSAAMLVDAGVDDAVCSALVRNNVYRLDAVLITHWDLDHCGGVPYIVSMMPVDRLFVARGASGNVPPELASADLPPIVEVSAGDRLRIGAFNGEIVWPREPVGGLENGDSLVVDMRYERDGRRLSVLLTGDSELEQERRYAAGVGSVDVLKLGHHGSAVSVDDDLLRTLSPAVAIASAGKNNRYGHPTEKCVEAVKHFGARFLCTIDVGDVALFPDRDGVRLNVEHAGGVQ</sequence>
<feature type="transmembrane region" description="Helical" evidence="6">
    <location>
        <begin position="291"/>
        <end position="311"/>
    </location>
</feature>
<dbReference type="GO" id="GO:0030420">
    <property type="term" value="P:establishment of competence for transformation"/>
    <property type="evidence" value="ECO:0007669"/>
    <property type="project" value="InterPro"/>
</dbReference>
<feature type="transmembrane region" description="Helical" evidence="6">
    <location>
        <begin position="358"/>
        <end position="378"/>
    </location>
</feature>
<dbReference type="eggNOG" id="COG2333">
    <property type="taxonomic scope" value="Bacteria"/>
</dbReference>
<dbReference type="HOGENOM" id="CLU_010363_4_1_11"/>
<evidence type="ECO:0000256" key="2">
    <source>
        <dbReference type="ARBA" id="ARBA00022475"/>
    </source>
</evidence>
<dbReference type="Gene3D" id="3.60.15.10">
    <property type="entry name" value="Ribonuclease Z/Hydroxyacylglutathione hydrolase-like"/>
    <property type="match status" value="1"/>
</dbReference>
<comment type="subcellular location">
    <subcellularLocation>
        <location evidence="1">Cell membrane</location>
        <topology evidence="1">Multi-pass membrane protein</topology>
    </subcellularLocation>
</comment>
<feature type="transmembrane region" description="Helical" evidence="6">
    <location>
        <begin position="482"/>
        <end position="498"/>
    </location>
</feature>
<dbReference type="PROSITE" id="PS51257">
    <property type="entry name" value="PROKAR_LIPOPROTEIN"/>
    <property type="match status" value="1"/>
</dbReference>
<dbReference type="RefSeq" id="WP_013708679.1">
    <property type="nucleotide sequence ID" value="NC_015389.1"/>
</dbReference>
<dbReference type="GO" id="GO:0005886">
    <property type="term" value="C:plasma membrane"/>
    <property type="evidence" value="ECO:0007669"/>
    <property type="project" value="UniProtKB-SubCell"/>
</dbReference>
<dbReference type="InterPro" id="IPR004477">
    <property type="entry name" value="ComEC_N"/>
</dbReference>
<accession>F2N7P4</accession>
<proteinExistence type="predicted"/>
<dbReference type="Proteomes" id="UP000006851">
    <property type="component" value="Chromosome"/>
</dbReference>
<keyword evidence="9" id="KW-1185">Reference proteome</keyword>
<evidence type="ECO:0000256" key="6">
    <source>
        <dbReference type="SAM" id="Phobius"/>
    </source>
</evidence>
<feature type="transmembrane region" description="Helical" evidence="6">
    <location>
        <begin position="505"/>
        <end position="524"/>
    </location>
</feature>
<evidence type="ECO:0000256" key="4">
    <source>
        <dbReference type="ARBA" id="ARBA00022989"/>
    </source>
</evidence>
<name>F2N7P4_CORGP</name>
<dbReference type="STRING" id="700015.Corgl_0823"/>
<feature type="transmembrane region" description="Helical" evidence="6">
    <location>
        <begin position="332"/>
        <end position="352"/>
    </location>
</feature>
<feature type="transmembrane region" description="Helical" evidence="6">
    <location>
        <begin position="83"/>
        <end position="102"/>
    </location>
</feature>
<dbReference type="PANTHER" id="PTHR30619">
    <property type="entry name" value="DNA INTERNALIZATION/COMPETENCE PROTEIN COMEC/REC2"/>
    <property type="match status" value="1"/>
</dbReference>
<keyword evidence="5 6" id="KW-0472">Membrane</keyword>
<evidence type="ECO:0000313" key="8">
    <source>
        <dbReference type="EMBL" id="AEB06936.1"/>
    </source>
</evidence>
<protein>
    <submittedName>
        <fullName evidence="8">DNA internalization-related competence protein ComEC/Rec2</fullName>
    </submittedName>
</protein>
<dbReference type="OrthoDB" id="7177610at2"/>